<dbReference type="Gene3D" id="3.30.160.60">
    <property type="entry name" value="Classic Zinc Finger"/>
    <property type="match status" value="1"/>
</dbReference>
<dbReference type="EMBL" id="CAVNYO010000158">
    <property type="protein sequence ID" value="CAK5269928.1"/>
    <property type="molecule type" value="Genomic_DNA"/>
</dbReference>
<dbReference type="Proteomes" id="UP001295794">
    <property type="component" value="Unassembled WGS sequence"/>
</dbReference>
<feature type="region of interest" description="Disordered" evidence="2">
    <location>
        <begin position="447"/>
        <end position="475"/>
    </location>
</feature>
<dbReference type="GO" id="GO:0008270">
    <property type="term" value="F:zinc ion binding"/>
    <property type="evidence" value="ECO:0007669"/>
    <property type="project" value="UniProtKB-KW"/>
</dbReference>
<evidence type="ECO:0000259" key="3">
    <source>
        <dbReference type="PROSITE" id="PS50157"/>
    </source>
</evidence>
<dbReference type="PROSITE" id="PS50157">
    <property type="entry name" value="ZINC_FINGER_C2H2_2"/>
    <property type="match status" value="1"/>
</dbReference>
<proteinExistence type="predicted"/>
<comment type="caution">
    <text evidence="4">The sequence shown here is derived from an EMBL/GenBank/DDBJ whole genome shotgun (WGS) entry which is preliminary data.</text>
</comment>
<evidence type="ECO:0000256" key="1">
    <source>
        <dbReference type="PROSITE-ProRule" id="PRU00042"/>
    </source>
</evidence>
<evidence type="ECO:0000313" key="4">
    <source>
        <dbReference type="EMBL" id="CAK5269928.1"/>
    </source>
</evidence>
<feature type="region of interest" description="Disordered" evidence="2">
    <location>
        <begin position="678"/>
        <end position="739"/>
    </location>
</feature>
<keyword evidence="1" id="KW-0479">Metal-binding</keyword>
<feature type="compositionally biased region" description="Basic and acidic residues" evidence="2">
    <location>
        <begin position="461"/>
        <end position="475"/>
    </location>
</feature>
<dbReference type="SUPFAM" id="SSF51197">
    <property type="entry name" value="Clavaminate synthase-like"/>
    <property type="match status" value="1"/>
</dbReference>
<accession>A0AAD2H7Z3</accession>
<keyword evidence="1" id="KW-0863">Zinc-finger</keyword>
<dbReference type="Pfam" id="PF13532">
    <property type="entry name" value="2OG-FeII_Oxy_2"/>
    <property type="match status" value="1"/>
</dbReference>
<evidence type="ECO:0000313" key="5">
    <source>
        <dbReference type="Proteomes" id="UP001295794"/>
    </source>
</evidence>
<dbReference type="InterPro" id="IPR036236">
    <property type="entry name" value="Znf_C2H2_sf"/>
</dbReference>
<dbReference type="SUPFAM" id="SSF57667">
    <property type="entry name" value="beta-beta-alpha zinc fingers"/>
    <property type="match status" value="1"/>
</dbReference>
<feature type="domain" description="C2H2-type" evidence="3">
    <location>
        <begin position="13"/>
        <end position="42"/>
    </location>
</feature>
<dbReference type="InterPro" id="IPR037151">
    <property type="entry name" value="AlkB-like_sf"/>
</dbReference>
<feature type="region of interest" description="Disordered" evidence="2">
    <location>
        <begin position="2354"/>
        <end position="2440"/>
    </location>
</feature>
<reference evidence="4" key="1">
    <citation type="submission" date="2023-11" db="EMBL/GenBank/DDBJ databases">
        <authorList>
            <person name="De Vega J J."/>
            <person name="De Vega J J."/>
        </authorList>
    </citation>
    <scope>NUCLEOTIDE SEQUENCE</scope>
</reference>
<feature type="region of interest" description="Disordered" evidence="2">
    <location>
        <begin position="560"/>
        <end position="636"/>
    </location>
</feature>
<feature type="compositionally biased region" description="Low complexity" evidence="2">
    <location>
        <begin position="47"/>
        <end position="57"/>
    </location>
</feature>
<keyword evidence="1" id="KW-0862">Zinc</keyword>
<name>A0AAD2H7Z3_9AGAR</name>
<dbReference type="Gene3D" id="2.60.120.590">
    <property type="entry name" value="Alpha-ketoglutarate-dependent dioxygenase AlkB-like"/>
    <property type="match status" value="1"/>
</dbReference>
<evidence type="ECO:0000256" key="2">
    <source>
        <dbReference type="SAM" id="MobiDB-lite"/>
    </source>
</evidence>
<feature type="region of interest" description="Disordered" evidence="2">
    <location>
        <begin position="499"/>
        <end position="527"/>
    </location>
</feature>
<dbReference type="InterPro" id="IPR027450">
    <property type="entry name" value="AlkB-like"/>
</dbReference>
<organism evidence="4 5">
    <name type="scientific">Mycena citricolor</name>
    <dbReference type="NCBI Taxonomy" id="2018698"/>
    <lineage>
        <taxon>Eukaryota</taxon>
        <taxon>Fungi</taxon>
        <taxon>Dikarya</taxon>
        <taxon>Basidiomycota</taxon>
        <taxon>Agaricomycotina</taxon>
        <taxon>Agaricomycetes</taxon>
        <taxon>Agaricomycetidae</taxon>
        <taxon>Agaricales</taxon>
        <taxon>Marasmiineae</taxon>
        <taxon>Mycenaceae</taxon>
        <taxon>Mycena</taxon>
    </lineage>
</organism>
<keyword evidence="5" id="KW-1185">Reference proteome</keyword>
<feature type="region of interest" description="Disordered" evidence="2">
    <location>
        <begin position="38"/>
        <end position="74"/>
    </location>
</feature>
<dbReference type="InterPro" id="IPR013087">
    <property type="entry name" value="Znf_C2H2_type"/>
</dbReference>
<feature type="compositionally biased region" description="Basic residues" evidence="2">
    <location>
        <begin position="2373"/>
        <end position="2389"/>
    </location>
</feature>
<gene>
    <name evidence="4" type="ORF">MYCIT1_LOCUS14022</name>
</gene>
<feature type="compositionally biased region" description="Basic and acidic residues" evidence="2">
    <location>
        <begin position="709"/>
        <end position="718"/>
    </location>
</feature>
<sequence length="2455" mass="270326">MRHTTVHTKEKKFKCSFPQCNVATARSDNLRVHYRIHTSTDAPPPTSAYSSSAAAFPDPSPSPGPNTDPTTPSRDKLAYRLAFQRAWRHCQPRYVFVPEVPPALNDSRYDESDWLDLRCLPDDSYPRPKLQDCTVRPGSVEEMPRETACVYYENAGNHRMELEPGKVSVGGSNYIVPHPELDLSPLSDKFRQVQASLAGDTQSTELPEDPLYFFQPPSDSASIYAPAEIDPCNAAQAYAYYDFSSLDGERKLKVVQAVETWIEKDRSGDADAAQAILHEFYLEGYKCSLPTHRRHPVPSRPKKLRISTTTTGLEDDVPLSDMSSIDEENDIYQYLDLNTPVNCAEDGDPAVQLRMAIEAPTLPSTFVFPSASNSTLSIHSDANPGPVGCAPVEDSYTEMSEPLPNPALISFEDAPPPILPESVETISTPAKKRKHSHANLGAVPLTRSRTSAADGTAVMDDSGKKVKQEPKGESDEWKAIRQAKVVEFVADHSRDHLAQLRKSKKRAANDRLAGESPTKRARPPVLKAPPVYEAQVTAAQRKRKSATVRTNTPPMTTVKIEETRINTHGVRIVRGPPLASSKRPPSDTRAKPSKAAKKPNNGFNSNQTARSQHLKEPLPKNPGQVKTRPVGIQPTPTMIDTRSVKIVRLPQYTKLARIPKHSKSATKDVVHPVPCEQSNAISPPQTTPGPFRISTPVIQTNPIPMPEVSGKDKSDRPRPVSQYPSEVLSRIDPPLKPKQPLNDFPPMWSASRQEMCESSRWFRSYQGGVYHKDGVVKGYFLSAFSARRDTFERSGKLIISHGGGKCDTDQTRTDASVRALIGAYEQQNPLVLFVDDKYAHFPLDLAGRDVYMAALGFYRVVHYWVEQQDSATRAVVRYKFAFEWCEGQGEPWWLSHAMLPVVAEQVASKPDQAPCPTERPQAWAKFADQATIHLSEPNHQLAFDGKAYKFRSFGMAEQAAMPQRLVTQSEVHSSSIRAVPSLSSVPSGPSFGPDPYNMMVRLHEMSDFWHVFISIVVLRHAEIYRSPIQYSRNASGLSIGDPSHTGQFEMMERDETPVSRRVIRPAPAGESKTQNMSSPPTSSASVDCVDPFGVVYDGVLSDMRPIQPPRLYAGCSSFWTLQPGEQIEYRREFLETVMNSTPIPKEMVTALLPRQPSGGTSGTSYKDSRGWHCFSCGRVSCRSAWDVYQCPTPTCNFSQRIVTAIRPASSFAGMSTALLGGSREWVASPDSGISVLEKMPFHHDCRTAGTGFVQTFVLPYDKGRIHVIRGSAEATAAEVDTVFEAYQAQAGSGALAFRRWPLRNHKRMYEAGNVSTFMLTMRSARSPPYELLLAKLQVCPSRLLDITDAPLAGERYHYVGATDHTVPFAQTAPCVIHARDLIQRRCCEALGHQDFVFNEVLSAGYMERQKMAFHSDSEKGLGPNVAGLSMGAPAVMHFQPTLRYAEHLKTLDGPGAKTKTKGVRTCLSVVLKHGDVCLMEGTGVQDFYQHTVVPSNFRIAATARWIEPSHEIAGGASRVVGAEAKIPTRGLALGGAEGDMGLLRALEFFSVSQLCGISSPNGNCARFVSVLEQQSLGRIWYWLALAFPSFCIDCTMPSIDLPSNTSSRSFAAQTASPAPHRPKCPLPQKLGTATPDVFSYRAPRDHFEHAPIPSRLFSPYTEHLGLSTVASRSIRALPQWPSRLFPSRRPTPNAPSTEQDGYRIPFQRCIPTESDAELKCYSFGPIKSAPSTGRVGSVAQDTHQASPPNVLPETLNAARFLSQRHPPLRCNAKPFARDTVPNPPFAAVAPAGDTVRSSRKRPKLLNRVKQAIGSVLRLPANGGSHSRPFKSPKELSVNRLLPSSTSSSASAVPNSLFSRLDGILVQRTVQNDSPPTIAAAKSSGCAKAGIVAARESDGLPCSPQVAQGRSPLLARYPSIGQDRVFSCSPLTPSPRERSALETRLKALDRTVDLAALEVENLGVLPVACRDVLGRTLAVQERFLYRKRGEVYWSFGVVYELWKQLPDDVLSKCALTRLRSRFVQDSILSALWDRIGNTSHLGMTRSTALLIAVGVTANSSPKDSLSWIKTLIQPILDILVFHAEMSIVCLPSVPTPTAKSDILAEQQGERRVLEVVYEATQCASPLKRRSSFTHGGVSTSLAPPNAQRRRISDSAFLGRPSISTTGQLTLTQEIRLGILCQTMDASLHMKFGQLSRQFWMDIIKSPEIRGPLETLGDAAIRAVLFDLLVEEANTAKIKQVDELIKVKAHNALGPLLENNTFQHIMIEKGFYEHSGDHKFYGNALEIMGGSIYVHGGAIAFRQWIHAVFPCLVRAAIKAFNSFHREPTQDELKRRTDRRARMHPRASEFDPDVVETPKAKRQRVGGRAIEIQQPQKRRRNGAVSGRSKKRAAQPVVAVENEGSLAAGRTRSAKGRFEGVQAHQVSSPSASIRIPRAPKPLASLNGVPSGLFTFRMPP</sequence>
<protein>
    <recommendedName>
        <fullName evidence="3">C2H2-type domain-containing protein</fullName>
    </recommendedName>
</protein>
<feature type="compositionally biased region" description="Polar residues" evidence="2">
    <location>
        <begin position="601"/>
        <end position="611"/>
    </location>
</feature>